<evidence type="ECO:0000313" key="2">
    <source>
        <dbReference type="Proteomes" id="UP000308600"/>
    </source>
</evidence>
<organism evidence="1 2">
    <name type="scientific">Pluteus cervinus</name>
    <dbReference type="NCBI Taxonomy" id="181527"/>
    <lineage>
        <taxon>Eukaryota</taxon>
        <taxon>Fungi</taxon>
        <taxon>Dikarya</taxon>
        <taxon>Basidiomycota</taxon>
        <taxon>Agaricomycotina</taxon>
        <taxon>Agaricomycetes</taxon>
        <taxon>Agaricomycetidae</taxon>
        <taxon>Agaricales</taxon>
        <taxon>Pluteineae</taxon>
        <taxon>Pluteaceae</taxon>
        <taxon>Pluteus</taxon>
    </lineage>
</organism>
<name>A0ACD3ATK8_9AGAR</name>
<dbReference type="Proteomes" id="UP000308600">
    <property type="component" value="Unassembled WGS sequence"/>
</dbReference>
<protein>
    <submittedName>
        <fullName evidence="1">FAD dependent oxidoreductase</fullName>
    </submittedName>
</protein>
<evidence type="ECO:0000313" key="1">
    <source>
        <dbReference type="EMBL" id="TFK68906.1"/>
    </source>
</evidence>
<dbReference type="EMBL" id="ML208341">
    <property type="protein sequence ID" value="TFK68906.1"/>
    <property type="molecule type" value="Genomic_DNA"/>
</dbReference>
<sequence>MSTLSVPLLQYDFSQQVLEAPTTNPRPATLPVPNPTRSFWVDTPGANPLAREGSDGPLTNDADVCIIGSGITGVSAAYHLSKIAATRSLQSPLKAVIVEARDFCSGATGRNGGHLTPFVFVGFHQKEQLFGTSDAAKGFALENHTSQEIVDIIHQHGLGPAVDLVKGGHITLFVTDKEEAQVRADYDAAKAAGVELHEIKWISKEEMRANYGASFSGVQFHGHNLWPLKFVTELFKIAKSHTPEFDLSLHTNTPVTAIYPGSNTSSRRWVLSTPRGTLRCSHVIHATNAYASHLLPQFSGPTGIIPTRGQIIATRAAVSAKSLTKSSWDGNEGFEYWFPRPVQNPDEKPLVILGGGRESSGPAFELYQTDDSRLHPEVGEALRGFLPGAFPGKYDEGTEPEMEWTGIMGYTKLGDPFVGPVLSAHGTPEGFEGQYISAGYTGHGMPRGYACAEVVANMIGADLTGERWSMPNWLPKHYLTENRALA</sequence>
<gene>
    <name evidence="1" type="ORF">BDN72DRAFT_897725</name>
</gene>
<accession>A0ACD3ATK8</accession>
<reference evidence="1 2" key="1">
    <citation type="journal article" date="2019" name="Nat. Ecol. Evol.">
        <title>Megaphylogeny resolves global patterns of mushroom evolution.</title>
        <authorList>
            <person name="Varga T."/>
            <person name="Krizsan K."/>
            <person name="Foldi C."/>
            <person name="Dima B."/>
            <person name="Sanchez-Garcia M."/>
            <person name="Sanchez-Ramirez S."/>
            <person name="Szollosi G.J."/>
            <person name="Szarkandi J.G."/>
            <person name="Papp V."/>
            <person name="Albert L."/>
            <person name="Andreopoulos W."/>
            <person name="Angelini C."/>
            <person name="Antonin V."/>
            <person name="Barry K.W."/>
            <person name="Bougher N.L."/>
            <person name="Buchanan P."/>
            <person name="Buyck B."/>
            <person name="Bense V."/>
            <person name="Catcheside P."/>
            <person name="Chovatia M."/>
            <person name="Cooper J."/>
            <person name="Damon W."/>
            <person name="Desjardin D."/>
            <person name="Finy P."/>
            <person name="Geml J."/>
            <person name="Haridas S."/>
            <person name="Hughes K."/>
            <person name="Justo A."/>
            <person name="Karasinski D."/>
            <person name="Kautmanova I."/>
            <person name="Kiss B."/>
            <person name="Kocsube S."/>
            <person name="Kotiranta H."/>
            <person name="LaButti K.M."/>
            <person name="Lechner B.E."/>
            <person name="Liimatainen K."/>
            <person name="Lipzen A."/>
            <person name="Lukacs Z."/>
            <person name="Mihaltcheva S."/>
            <person name="Morgado L.N."/>
            <person name="Niskanen T."/>
            <person name="Noordeloos M.E."/>
            <person name="Ohm R.A."/>
            <person name="Ortiz-Santana B."/>
            <person name="Ovrebo C."/>
            <person name="Racz N."/>
            <person name="Riley R."/>
            <person name="Savchenko A."/>
            <person name="Shiryaev A."/>
            <person name="Soop K."/>
            <person name="Spirin V."/>
            <person name="Szebenyi C."/>
            <person name="Tomsovsky M."/>
            <person name="Tulloss R.E."/>
            <person name="Uehling J."/>
            <person name="Grigoriev I.V."/>
            <person name="Vagvolgyi C."/>
            <person name="Papp T."/>
            <person name="Martin F.M."/>
            <person name="Miettinen O."/>
            <person name="Hibbett D.S."/>
            <person name="Nagy L.G."/>
        </authorList>
    </citation>
    <scope>NUCLEOTIDE SEQUENCE [LARGE SCALE GENOMIC DNA]</scope>
    <source>
        <strain evidence="1 2">NL-1719</strain>
    </source>
</reference>
<keyword evidence="2" id="KW-1185">Reference proteome</keyword>
<proteinExistence type="predicted"/>